<dbReference type="InterPro" id="IPR036397">
    <property type="entry name" value="RNaseH_sf"/>
</dbReference>
<feature type="domain" description="Integrase catalytic" evidence="1">
    <location>
        <begin position="119"/>
        <end position="284"/>
    </location>
</feature>
<dbReference type="InterPro" id="IPR048020">
    <property type="entry name" value="Transpos_IS3"/>
</dbReference>
<dbReference type="EMBL" id="CP012508">
    <property type="protein sequence ID" value="ALB22599.1"/>
    <property type="molecule type" value="Genomic_DNA"/>
</dbReference>
<dbReference type="GO" id="GO:0015074">
    <property type="term" value="P:DNA integration"/>
    <property type="evidence" value="ECO:0007669"/>
    <property type="project" value="InterPro"/>
</dbReference>
<dbReference type="InterPro" id="IPR001584">
    <property type="entry name" value="Integrase_cat-core"/>
</dbReference>
<dbReference type="NCBIfam" id="NF033516">
    <property type="entry name" value="transpos_IS3"/>
    <property type="match status" value="1"/>
</dbReference>
<reference evidence="2 3" key="1">
    <citation type="journal article" date="2014" name="Genome Announc.">
        <title>Comparative Genome Analysis of Two Isolates of the Fish Pathogen Piscirickettsia salmonis from Different Hosts Reveals Major Differences in Virulence-Associated Secretion Systems.</title>
        <authorList>
            <person name="Bohle H."/>
            <person name="Henriquez P."/>
            <person name="Grothusen H."/>
            <person name="Navas E."/>
            <person name="Sandoval A."/>
            <person name="Bustamante F."/>
            <person name="Bustos P."/>
            <person name="Mancilla M."/>
        </authorList>
    </citation>
    <scope>NUCLEOTIDE SEQUENCE [LARGE SCALE GENOMIC DNA]</scope>
    <source>
        <strain evidence="3">B1-32597</strain>
    </source>
</reference>
<dbReference type="Pfam" id="PF13276">
    <property type="entry name" value="HTH_21"/>
    <property type="match status" value="1"/>
</dbReference>
<dbReference type="PROSITE" id="PS50994">
    <property type="entry name" value="INTEGRASE"/>
    <property type="match status" value="1"/>
</dbReference>
<evidence type="ECO:0000313" key="2">
    <source>
        <dbReference type="EMBL" id="ALB22599.1"/>
    </source>
</evidence>
<accession>A0AAC8VHS9</accession>
<dbReference type="GO" id="GO:0003676">
    <property type="term" value="F:nucleic acid binding"/>
    <property type="evidence" value="ECO:0007669"/>
    <property type="project" value="InterPro"/>
</dbReference>
<evidence type="ECO:0000313" key="3">
    <source>
        <dbReference type="Proteomes" id="UP000029558"/>
    </source>
</evidence>
<dbReference type="AlphaFoldDB" id="A0AAC8VHS9"/>
<protein>
    <submittedName>
        <fullName evidence="2">Integrase</fullName>
    </submittedName>
</protein>
<dbReference type="Proteomes" id="UP000029558">
    <property type="component" value="Chromosome"/>
</dbReference>
<name>A0AAC8VHS9_PISSA</name>
<dbReference type="Pfam" id="PF00665">
    <property type="entry name" value="rve"/>
    <property type="match status" value="1"/>
</dbReference>
<sequence>MLSTPWLAAKVLYPINLTCKVMKVSRSAFYAWDKRPAKVISIEELQLYRRCKELFKESRGSLGSRMMAYKLQEEGFQVGRYRARSLMQKLGLKVLQRKAYKVTTKRKHHHAVADNVLNQQFNPVIANHSWAGDITYLRTAEGWLYLAVVIDLYSRKVIGWAMNKRMSENLVCRAMDMAIHLRQPTEHLLFHSDRGSQYTSKKYRKLLKKHKITASMSSVGACVDNAVVERFFGSLKHEWLLNVIHLTRDTMKEDVEAYIRYYNHDRLHTANANLSPINFEKSQLKVSNMT</sequence>
<evidence type="ECO:0000259" key="1">
    <source>
        <dbReference type="PROSITE" id="PS50994"/>
    </source>
</evidence>
<dbReference type="InterPro" id="IPR025948">
    <property type="entry name" value="HTH-like_dom"/>
</dbReference>
<dbReference type="InterPro" id="IPR050900">
    <property type="entry name" value="Transposase_IS3/IS150/IS904"/>
</dbReference>
<dbReference type="PANTHER" id="PTHR46889:SF4">
    <property type="entry name" value="TRANSPOSASE INSO FOR INSERTION SEQUENCE ELEMENT IS911B-RELATED"/>
    <property type="match status" value="1"/>
</dbReference>
<gene>
    <name evidence="2" type="ORF">KU39_1417</name>
</gene>
<dbReference type="PANTHER" id="PTHR46889">
    <property type="entry name" value="TRANSPOSASE INSF FOR INSERTION SEQUENCE IS3B-RELATED"/>
    <property type="match status" value="1"/>
</dbReference>
<dbReference type="Pfam" id="PF13333">
    <property type="entry name" value="rve_2"/>
    <property type="match status" value="1"/>
</dbReference>
<organism evidence="2 3">
    <name type="scientific">Piscirickettsia salmonis</name>
    <dbReference type="NCBI Taxonomy" id="1238"/>
    <lineage>
        <taxon>Bacteria</taxon>
        <taxon>Pseudomonadati</taxon>
        <taxon>Pseudomonadota</taxon>
        <taxon>Gammaproteobacteria</taxon>
        <taxon>Thiotrichales</taxon>
        <taxon>Piscirickettsiaceae</taxon>
        <taxon>Piscirickettsia</taxon>
    </lineage>
</organism>
<dbReference type="SUPFAM" id="SSF53098">
    <property type="entry name" value="Ribonuclease H-like"/>
    <property type="match status" value="1"/>
</dbReference>
<proteinExistence type="predicted"/>
<dbReference type="InterPro" id="IPR012337">
    <property type="entry name" value="RNaseH-like_sf"/>
</dbReference>
<dbReference type="Gene3D" id="3.30.420.10">
    <property type="entry name" value="Ribonuclease H-like superfamily/Ribonuclease H"/>
    <property type="match status" value="1"/>
</dbReference>